<dbReference type="PRINTS" id="PR00990">
    <property type="entry name" value="RIBOKINASE"/>
</dbReference>
<proteinExistence type="inferred from homology"/>
<keyword evidence="4 12" id="KW-0808">Transferase</keyword>
<comment type="pathway">
    <text evidence="12">Carbohydrate metabolism; D-ribose degradation; D-ribose 5-phosphate from beta-D-ribopyranose: step 2/2.</text>
</comment>
<comment type="cofactor">
    <cofactor evidence="12">
        <name>Mg(2+)</name>
        <dbReference type="ChEBI" id="CHEBI:18420"/>
    </cofactor>
    <text evidence="12">Requires a divalent cation, most likely magnesium in vivo, as an electrophilic catalyst to aid phosphoryl group transfer. It is the chelate of the metal and the nucleotide that is the actual substrate.</text>
</comment>
<reference evidence="14 15" key="1">
    <citation type="journal article" date="2003" name="Int. J. Syst. Evol. Microbiol.">
        <title>Virgibacillus carmonensis sp. nov., Virgibacillus necropolis sp. nov. and Virgibacillus picturae sp. nov., three novel species isolated from deteriorated mural paintings, transfer of the species of the genus salibacillus to Virgibacillus, as Virgibacillus marismortui comb. nov. and Virgibacillus salexigens comb. nov., and emended description of the genus Virgibacillus.</title>
        <authorList>
            <person name="Heyrman J."/>
            <person name="Logan N.A."/>
            <person name="Busse H.J."/>
            <person name="Balcaen A."/>
            <person name="Lebbe L."/>
            <person name="Rodriguez-Diaz M."/>
            <person name="Swings J."/>
            <person name="De Vos P."/>
        </authorList>
    </citation>
    <scope>NUCLEOTIDE SEQUENCE [LARGE SCALE GENOMIC DNA]</scope>
    <source>
        <strain evidence="14 15">LMG 19488</strain>
    </source>
</reference>
<evidence type="ECO:0000256" key="9">
    <source>
        <dbReference type="ARBA" id="ARBA00022842"/>
    </source>
</evidence>
<evidence type="ECO:0000256" key="1">
    <source>
        <dbReference type="ARBA" id="ARBA00005380"/>
    </source>
</evidence>
<keyword evidence="9 12" id="KW-0460">Magnesium</keyword>
<dbReference type="HAMAP" id="MF_01987">
    <property type="entry name" value="Ribokinase"/>
    <property type="match status" value="1"/>
</dbReference>
<comment type="similarity">
    <text evidence="12">Belongs to the carbohydrate kinase PfkB family. Ribokinase subfamily.</text>
</comment>
<evidence type="ECO:0000256" key="12">
    <source>
        <dbReference type="HAMAP-Rule" id="MF_01987"/>
    </source>
</evidence>
<dbReference type="UniPathway" id="UPA00916">
    <property type="reaction ID" value="UER00889"/>
</dbReference>
<feature type="binding site" evidence="12">
    <location>
        <begin position="14"/>
        <end position="16"/>
    </location>
    <ligand>
        <name>substrate</name>
    </ligand>
</feature>
<dbReference type="AlphaFoldDB" id="A0A221M9E5"/>
<comment type="catalytic activity">
    <reaction evidence="12">
        <text>D-ribose + ATP = D-ribose 5-phosphate + ADP + H(+)</text>
        <dbReference type="Rhea" id="RHEA:13697"/>
        <dbReference type="ChEBI" id="CHEBI:15378"/>
        <dbReference type="ChEBI" id="CHEBI:30616"/>
        <dbReference type="ChEBI" id="CHEBI:47013"/>
        <dbReference type="ChEBI" id="CHEBI:78346"/>
        <dbReference type="ChEBI" id="CHEBI:456216"/>
        <dbReference type="EC" id="2.7.1.15"/>
    </reaction>
</comment>
<keyword evidence="11 12" id="KW-0119">Carbohydrate metabolism</keyword>
<dbReference type="InterPro" id="IPR011877">
    <property type="entry name" value="Ribokinase"/>
</dbReference>
<sequence>MVNNLDLIVYGSLNMDYVGYVKKLPSLGETVASSNFSIGPGGKAANQAVAAAKLTAKTAMVGRVGDDQIGQLMKSKLQESGVDDDNVWITPNYQTGIAMVSVNPQGENTIVTHIGANDSLSKNDIDKSENKLKQAQGAILQLEMEKQVAEYIIEKVSRLEKKVILNLAPIVEIENEILKLVDLLIVNETEASYLSDMEVSSVETAETAAGVISKLGINNVVITLGSSGAVFKDQYLTKHYSAPTVNVVDSTAAGDCFVAAVSTFWLKFGDLDLSVRNAVKVAALAVTKKGAQTSLPTLQEYKDFDEELKQISF</sequence>
<dbReference type="PANTHER" id="PTHR10584">
    <property type="entry name" value="SUGAR KINASE"/>
    <property type="match status" value="1"/>
</dbReference>
<feature type="active site" description="Proton acceptor" evidence="12">
    <location>
        <position position="255"/>
    </location>
</feature>
<feature type="binding site" evidence="12">
    <location>
        <position position="143"/>
    </location>
    <ligand>
        <name>substrate</name>
    </ligand>
</feature>
<name>A0A221M9E5_9BACI</name>
<evidence type="ECO:0000256" key="8">
    <source>
        <dbReference type="ARBA" id="ARBA00022840"/>
    </source>
</evidence>
<feature type="binding site" evidence="12">
    <location>
        <position position="285"/>
    </location>
    <ligand>
        <name>K(+)</name>
        <dbReference type="ChEBI" id="CHEBI:29103"/>
    </ligand>
</feature>
<keyword evidence="5 12" id="KW-0479">Metal-binding</keyword>
<evidence type="ECO:0000256" key="6">
    <source>
        <dbReference type="ARBA" id="ARBA00022741"/>
    </source>
</evidence>
<feature type="binding site" evidence="12">
    <location>
        <begin position="42"/>
        <end position="46"/>
    </location>
    <ligand>
        <name>substrate</name>
    </ligand>
</feature>
<dbReference type="InterPro" id="IPR002173">
    <property type="entry name" value="Carboh/pur_kinase_PfkB_CS"/>
</dbReference>
<dbReference type="InterPro" id="IPR029056">
    <property type="entry name" value="Ribokinase-like"/>
</dbReference>
<dbReference type="InterPro" id="IPR011611">
    <property type="entry name" value="PfkB_dom"/>
</dbReference>
<evidence type="ECO:0000256" key="7">
    <source>
        <dbReference type="ARBA" id="ARBA00022777"/>
    </source>
</evidence>
<feature type="binding site" evidence="12">
    <location>
        <position position="187"/>
    </location>
    <ligand>
        <name>ATP</name>
        <dbReference type="ChEBI" id="CHEBI:30616"/>
    </ligand>
</feature>
<protein>
    <recommendedName>
        <fullName evidence="3 12">Ribokinase</fullName>
        <shortName evidence="12">RK</shortName>
        <ecNumber evidence="2 12">2.7.1.15</ecNumber>
    </recommendedName>
</protein>
<evidence type="ECO:0000259" key="13">
    <source>
        <dbReference type="Pfam" id="PF00294"/>
    </source>
</evidence>
<dbReference type="SUPFAM" id="SSF53613">
    <property type="entry name" value="Ribokinase-like"/>
    <property type="match status" value="1"/>
</dbReference>
<keyword evidence="15" id="KW-1185">Reference proteome</keyword>
<dbReference type="KEGG" id="vne:CFK40_04130"/>
<evidence type="ECO:0000256" key="3">
    <source>
        <dbReference type="ARBA" id="ARBA00016943"/>
    </source>
</evidence>
<dbReference type="Gene3D" id="3.40.1190.20">
    <property type="match status" value="1"/>
</dbReference>
<dbReference type="GO" id="GO:0005737">
    <property type="term" value="C:cytoplasm"/>
    <property type="evidence" value="ECO:0007669"/>
    <property type="project" value="UniProtKB-SubCell"/>
</dbReference>
<comment type="caution">
    <text evidence="12">Lacks conserved residue(s) required for the propagation of feature annotation.</text>
</comment>
<evidence type="ECO:0000256" key="4">
    <source>
        <dbReference type="ARBA" id="ARBA00022679"/>
    </source>
</evidence>
<feature type="binding site" evidence="12">
    <location>
        <position position="249"/>
    </location>
    <ligand>
        <name>K(+)</name>
        <dbReference type="ChEBI" id="CHEBI:29103"/>
    </ligand>
</feature>
<evidence type="ECO:0000313" key="14">
    <source>
        <dbReference type="EMBL" id="ASN04252.1"/>
    </source>
</evidence>
<dbReference type="RefSeq" id="WP_089530849.1">
    <property type="nucleotide sequence ID" value="NZ_CP022437.1"/>
</dbReference>
<feature type="binding site" evidence="12">
    <location>
        <position position="288"/>
    </location>
    <ligand>
        <name>K(+)</name>
        <dbReference type="ChEBI" id="CHEBI:29103"/>
    </ligand>
</feature>
<gene>
    <name evidence="12" type="primary">rbsK</name>
    <name evidence="14" type="ORF">CFK40_04130</name>
</gene>
<evidence type="ECO:0000256" key="11">
    <source>
        <dbReference type="ARBA" id="ARBA00023277"/>
    </source>
</evidence>
<keyword evidence="6 12" id="KW-0547">Nucleotide-binding</keyword>
<feature type="binding site" evidence="12">
    <location>
        <position position="290"/>
    </location>
    <ligand>
        <name>K(+)</name>
        <dbReference type="ChEBI" id="CHEBI:29103"/>
    </ligand>
</feature>
<feature type="binding site" evidence="12">
    <location>
        <position position="294"/>
    </location>
    <ligand>
        <name>K(+)</name>
        <dbReference type="ChEBI" id="CHEBI:29103"/>
    </ligand>
</feature>
<feature type="binding site" evidence="12">
    <location>
        <position position="255"/>
    </location>
    <ligand>
        <name>substrate</name>
    </ligand>
</feature>
<dbReference type="GO" id="GO:0046872">
    <property type="term" value="F:metal ion binding"/>
    <property type="evidence" value="ECO:0007669"/>
    <property type="project" value="UniProtKB-KW"/>
</dbReference>
<accession>A0A221M9E5</accession>
<dbReference type="InterPro" id="IPR002139">
    <property type="entry name" value="Ribo/fructo_kinase"/>
</dbReference>
<evidence type="ECO:0000256" key="2">
    <source>
        <dbReference type="ARBA" id="ARBA00012035"/>
    </source>
</evidence>
<comment type="subunit">
    <text evidence="12">Homodimer.</text>
</comment>
<dbReference type="CDD" id="cd01174">
    <property type="entry name" value="ribokinase"/>
    <property type="match status" value="1"/>
</dbReference>
<evidence type="ECO:0000313" key="15">
    <source>
        <dbReference type="Proteomes" id="UP000204391"/>
    </source>
</evidence>
<keyword evidence="12" id="KW-0963">Cytoplasm</keyword>
<dbReference type="Proteomes" id="UP000204391">
    <property type="component" value="Chromosome"/>
</dbReference>
<dbReference type="PROSITE" id="PS00584">
    <property type="entry name" value="PFKB_KINASES_2"/>
    <property type="match status" value="1"/>
</dbReference>
<evidence type="ECO:0000256" key="5">
    <source>
        <dbReference type="ARBA" id="ARBA00022723"/>
    </source>
</evidence>
<dbReference type="Pfam" id="PF00294">
    <property type="entry name" value="PfkB"/>
    <property type="match status" value="1"/>
</dbReference>
<dbReference type="GO" id="GO:0004747">
    <property type="term" value="F:ribokinase activity"/>
    <property type="evidence" value="ECO:0007669"/>
    <property type="project" value="UniProtKB-UniRule"/>
</dbReference>
<feature type="binding site" evidence="12">
    <location>
        <position position="251"/>
    </location>
    <ligand>
        <name>K(+)</name>
        <dbReference type="ChEBI" id="CHEBI:29103"/>
    </ligand>
</feature>
<comment type="function">
    <text evidence="12">Catalyzes the phosphorylation of ribose at O-5 in a reaction requiring ATP and magnesium. The resulting D-ribose-5-phosphate can then be used either for sythesis of nucleotides, histidine, and tryptophan, or as a component of the pentose phosphate pathway.</text>
</comment>
<comment type="subcellular location">
    <subcellularLocation>
        <location evidence="12">Cytoplasm</location>
    </subcellularLocation>
</comment>
<feature type="domain" description="Carbohydrate kinase PfkB" evidence="13">
    <location>
        <begin position="6"/>
        <end position="297"/>
    </location>
</feature>
<keyword evidence="8 12" id="KW-0067">ATP-binding</keyword>
<dbReference type="OrthoDB" id="9813569at2"/>
<feature type="binding site" evidence="12">
    <location>
        <begin position="254"/>
        <end position="255"/>
    </location>
    <ligand>
        <name>ATP</name>
        <dbReference type="ChEBI" id="CHEBI:30616"/>
    </ligand>
</feature>
<organism evidence="14 15">
    <name type="scientific">Virgibacillus necropolis</name>
    <dbReference type="NCBI Taxonomy" id="163877"/>
    <lineage>
        <taxon>Bacteria</taxon>
        <taxon>Bacillati</taxon>
        <taxon>Bacillota</taxon>
        <taxon>Bacilli</taxon>
        <taxon>Bacillales</taxon>
        <taxon>Bacillaceae</taxon>
        <taxon>Virgibacillus</taxon>
    </lineage>
</organism>
<evidence type="ECO:0000256" key="10">
    <source>
        <dbReference type="ARBA" id="ARBA00022958"/>
    </source>
</evidence>
<keyword evidence="10 12" id="KW-0630">Potassium</keyword>
<keyword evidence="7 12" id="KW-0418">Kinase</keyword>
<dbReference type="GO" id="GO:0019303">
    <property type="term" value="P:D-ribose catabolic process"/>
    <property type="evidence" value="ECO:0007669"/>
    <property type="project" value="UniProtKB-UniRule"/>
</dbReference>
<comment type="activity regulation">
    <text evidence="12">Activated by a monovalent cation that binds near, but not in, the active site. The most likely occupant of the site in vivo is potassium. Ion binding induces a conformational change that may alter substrate affinity.</text>
</comment>
<dbReference type="GO" id="GO:0005524">
    <property type="term" value="F:ATP binding"/>
    <property type="evidence" value="ECO:0007669"/>
    <property type="project" value="UniProtKB-UniRule"/>
</dbReference>
<dbReference type="EMBL" id="CP022437">
    <property type="protein sequence ID" value="ASN04252.1"/>
    <property type="molecule type" value="Genomic_DNA"/>
</dbReference>
<dbReference type="EC" id="2.7.1.15" evidence="2 12"/>
<dbReference type="PANTHER" id="PTHR10584:SF166">
    <property type="entry name" value="RIBOKINASE"/>
    <property type="match status" value="1"/>
</dbReference>
<comment type="similarity">
    <text evidence="1">Belongs to the carbohydrate kinase pfkB family.</text>
</comment>
<feature type="binding site" evidence="12">
    <location>
        <begin position="223"/>
        <end position="228"/>
    </location>
    <ligand>
        <name>ATP</name>
        <dbReference type="ChEBI" id="CHEBI:30616"/>
    </ligand>
</feature>